<evidence type="ECO:0008006" key="3">
    <source>
        <dbReference type="Google" id="ProtNLM"/>
    </source>
</evidence>
<evidence type="ECO:0000313" key="2">
    <source>
        <dbReference type="Proteomes" id="UP000007797"/>
    </source>
</evidence>
<sequence>MDADSDDFQMGGFTWHLNASMGKPGEPDELGFYLILNDANHKLVKVDFVIDVQFPRLLTAPKGHIDYVFRHKSNGFGYPLGSHHVNHLNHNDSVTVKFKGHVVTVKKN</sequence>
<dbReference type="Proteomes" id="UP000007797">
    <property type="component" value="Unassembled WGS sequence"/>
</dbReference>
<dbReference type="GeneID" id="14872946"/>
<evidence type="ECO:0000313" key="1">
    <source>
        <dbReference type="EMBL" id="EGG22028.1"/>
    </source>
</evidence>
<dbReference type="RefSeq" id="XP_004359879.1">
    <property type="nucleotide sequence ID" value="XM_004359822.1"/>
</dbReference>
<keyword evidence="2" id="KW-1185">Reference proteome</keyword>
<reference evidence="2" key="1">
    <citation type="journal article" date="2011" name="Genome Res.">
        <title>Phylogeny-wide analysis of social amoeba genomes highlights ancient origins for complex intercellular communication.</title>
        <authorList>
            <person name="Heidel A.J."/>
            <person name="Lawal H.M."/>
            <person name="Felder M."/>
            <person name="Schilde C."/>
            <person name="Helps N.R."/>
            <person name="Tunggal B."/>
            <person name="Rivero F."/>
            <person name="John U."/>
            <person name="Schleicher M."/>
            <person name="Eichinger L."/>
            <person name="Platzer M."/>
            <person name="Noegel A.A."/>
            <person name="Schaap P."/>
            <person name="Gloeckner G."/>
        </authorList>
    </citation>
    <scope>NUCLEOTIDE SEQUENCE [LARGE SCALE GENOMIC DNA]</scope>
    <source>
        <strain evidence="2">SH3</strain>
    </source>
</reference>
<organism evidence="1 2">
    <name type="scientific">Cavenderia fasciculata</name>
    <name type="common">Slime mold</name>
    <name type="synonym">Dictyostelium fasciculatum</name>
    <dbReference type="NCBI Taxonomy" id="261658"/>
    <lineage>
        <taxon>Eukaryota</taxon>
        <taxon>Amoebozoa</taxon>
        <taxon>Evosea</taxon>
        <taxon>Eumycetozoa</taxon>
        <taxon>Dictyostelia</taxon>
        <taxon>Acytosteliales</taxon>
        <taxon>Cavenderiaceae</taxon>
        <taxon>Cavenderia</taxon>
    </lineage>
</organism>
<dbReference type="KEGG" id="dfa:DFA_01917"/>
<proteinExistence type="predicted"/>
<gene>
    <name evidence="1" type="ORF">DFA_01917</name>
</gene>
<name>F4PQS0_CACFS</name>
<dbReference type="EMBL" id="GL883010">
    <property type="protein sequence ID" value="EGG22028.1"/>
    <property type="molecule type" value="Genomic_DNA"/>
</dbReference>
<protein>
    <recommendedName>
        <fullName evidence="3">MATH domain-containing protein</fullName>
    </recommendedName>
</protein>
<accession>F4PQS0</accession>
<dbReference type="AlphaFoldDB" id="F4PQS0"/>